<evidence type="ECO:0000259" key="1">
    <source>
        <dbReference type="Pfam" id="PF13302"/>
    </source>
</evidence>
<dbReference type="SUPFAM" id="SSF55729">
    <property type="entry name" value="Acyl-CoA N-acyltransferases (Nat)"/>
    <property type="match status" value="1"/>
</dbReference>
<name>A0AAD7K515_9AGAR</name>
<organism evidence="2 3">
    <name type="scientific">Mycena metata</name>
    <dbReference type="NCBI Taxonomy" id="1033252"/>
    <lineage>
        <taxon>Eukaryota</taxon>
        <taxon>Fungi</taxon>
        <taxon>Dikarya</taxon>
        <taxon>Basidiomycota</taxon>
        <taxon>Agaricomycotina</taxon>
        <taxon>Agaricomycetes</taxon>
        <taxon>Agaricomycetidae</taxon>
        <taxon>Agaricales</taxon>
        <taxon>Marasmiineae</taxon>
        <taxon>Mycenaceae</taxon>
        <taxon>Mycena</taxon>
    </lineage>
</organism>
<dbReference type="Proteomes" id="UP001215598">
    <property type="component" value="Unassembled WGS sequence"/>
</dbReference>
<evidence type="ECO:0000313" key="2">
    <source>
        <dbReference type="EMBL" id="KAJ7777212.1"/>
    </source>
</evidence>
<accession>A0AAD7K515</accession>
<gene>
    <name evidence="2" type="ORF">B0H16DRAFT_1406775</name>
</gene>
<protein>
    <recommendedName>
        <fullName evidence="1">N-acetyltransferase domain-containing protein</fullName>
    </recommendedName>
</protein>
<dbReference type="EMBL" id="JARKIB010000008">
    <property type="protein sequence ID" value="KAJ7777212.1"/>
    <property type="molecule type" value="Genomic_DNA"/>
</dbReference>
<proteinExistence type="predicted"/>
<dbReference type="AlphaFoldDB" id="A0AAD7K515"/>
<evidence type="ECO:0000313" key="3">
    <source>
        <dbReference type="Proteomes" id="UP001215598"/>
    </source>
</evidence>
<dbReference type="PANTHER" id="PTHR43328:SF1">
    <property type="entry name" value="N-ACETYLTRANSFERASE DOMAIN-CONTAINING PROTEIN"/>
    <property type="match status" value="1"/>
</dbReference>
<dbReference type="PANTHER" id="PTHR43328">
    <property type="entry name" value="ACETYLTRANSFERASE-RELATED"/>
    <property type="match status" value="1"/>
</dbReference>
<dbReference type="GO" id="GO:0016747">
    <property type="term" value="F:acyltransferase activity, transferring groups other than amino-acyl groups"/>
    <property type="evidence" value="ECO:0007669"/>
    <property type="project" value="InterPro"/>
</dbReference>
<comment type="caution">
    <text evidence="2">The sequence shown here is derived from an EMBL/GenBank/DDBJ whole genome shotgun (WGS) entry which is preliminary data.</text>
</comment>
<dbReference type="InterPro" id="IPR000182">
    <property type="entry name" value="GNAT_dom"/>
</dbReference>
<reference evidence="2" key="1">
    <citation type="submission" date="2023-03" db="EMBL/GenBank/DDBJ databases">
        <title>Massive genome expansion in bonnet fungi (Mycena s.s.) driven by repeated elements and novel gene families across ecological guilds.</title>
        <authorList>
            <consortium name="Lawrence Berkeley National Laboratory"/>
            <person name="Harder C.B."/>
            <person name="Miyauchi S."/>
            <person name="Viragh M."/>
            <person name="Kuo A."/>
            <person name="Thoen E."/>
            <person name="Andreopoulos B."/>
            <person name="Lu D."/>
            <person name="Skrede I."/>
            <person name="Drula E."/>
            <person name="Henrissat B."/>
            <person name="Morin E."/>
            <person name="Kohler A."/>
            <person name="Barry K."/>
            <person name="LaButti K."/>
            <person name="Morin E."/>
            <person name="Salamov A."/>
            <person name="Lipzen A."/>
            <person name="Mereny Z."/>
            <person name="Hegedus B."/>
            <person name="Baldrian P."/>
            <person name="Stursova M."/>
            <person name="Weitz H."/>
            <person name="Taylor A."/>
            <person name="Grigoriev I.V."/>
            <person name="Nagy L.G."/>
            <person name="Martin F."/>
            <person name="Kauserud H."/>
        </authorList>
    </citation>
    <scope>NUCLEOTIDE SEQUENCE</scope>
    <source>
        <strain evidence="2">CBHHK182m</strain>
    </source>
</reference>
<feature type="domain" description="N-acetyltransferase" evidence="1">
    <location>
        <begin position="25"/>
        <end position="206"/>
    </location>
</feature>
<keyword evidence="3" id="KW-1185">Reference proteome</keyword>
<dbReference type="Pfam" id="PF13302">
    <property type="entry name" value="Acetyltransf_3"/>
    <property type="match status" value="1"/>
</dbReference>
<sequence>MTNALEYNATTGEPFLRLPAPFENIIITPPRMSDIAPSTVIMGNPAVSRWMGPNGPGSTYTEVQAEGWISKIKPEADAILDEVRRTPGGPISGCPVRHVREERADGTDIFIGDIAIARASFVQVLDKEERARLLTENNARVLGDPEIVWHVGYYLAPSHHGRGLATVAVRTIINQWGIPAMKVKLIRTGTFEGNHGSLKVLQKNGFAVIETLQNHLQLEGGENMTLYVLELVV</sequence>
<dbReference type="InterPro" id="IPR016181">
    <property type="entry name" value="Acyl_CoA_acyltransferase"/>
</dbReference>
<dbReference type="Gene3D" id="3.40.630.30">
    <property type="match status" value="1"/>
</dbReference>